<sequence>MTYAVKSTHAVPVQAKSLYLVKKDHTLTCVWCGLTLGKYRTAVEREILEACHDCEAKILDLGPVLTVPFN</sequence>
<comment type="caution">
    <text evidence="1">The sequence shown here is derived from an EMBL/GenBank/DDBJ whole genome shotgun (WGS) entry which is preliminary data.</text>
</comment>
<dbReference type="AlphaFoldDB" id="A0A7V4XV06"/>
<evidence type="ECO:0000313" key="1">
    <source>
        <dbReference type="EMBL" id="HGY95636.1"/>
    </source>
</evidence>
<accession>A0A7V4XV06</accession>
<reference evidence="1" key="1">
    <citation type="journal article" date="2020" name="mSystems">
        <title>Genome- and Community-Level Interaction Insights into Carbon Utilization and Element Cycling Functions of Hydrothermarchaeota in Hydrothermal Sediment.</title>
        <authorList>
            <person name="Zhou Z."/>
            <person name="Liu Y."/>
            <person name="Xu W."/>
            <person name="Pan J."/>
            <person name="Luo Z.H."/>
            <person name="Li M."/>
        </authorList>
    </citation>
    <scope>NUCLEOTIDE SEQUENCE [LARGE SCALE GENOMIC DNA]</scope>
    <source>
        <strain evidence="1">SpSt-855</strain>
    </source>
</reference>
<protein>
    <submittedName>
        <fullName evidence="1">Uncharacterized protein</fullName>
    </submittedName>
</protein>
<dbReference type="EMBL" id="DTKL01000081">
    <property type="protein sequence ID" value="HGY95636.1"/>
    <property type="molecule type" value="Genomic_DNA"/>
</dbReference>
<name>A0A7V4XV06_9BACT</name>
<organism evidence="1">
    <name type="scientific">Acidobacterium capsulatum</name>
    <dbReference type="NCBI Taxonomy" id="33075"/>
    <lineage>
        <taxon>Bacteria</taxon>
        <taxon>Pseudomonadati</taxon>
        <taxon>Acidobacteriota</taxon>
        <taxon>Terriglobia</taxon>
        <taxon>Terriglobales</taxon>
        <taxon>Acidobacteriaceae</taxon>
        <taxon>Acidobacterium</taxon>
    </lineage>
</organism>
<gene>
    <name evidence="1" type="ORF">ENW50_13265</name>
</gene>
<proteinExistence type="predicted"/>